<dbReference type="Pfam" id="PF07452">
    <property type="entry name" value="CHRD"/>
    <property type="match status" value="1"/>
</dbReference>
<keyword evidence="5" id="KW-0677">Repeat</keyword>
<dbReference type="InterPro" id="IPR010895">
    <property type="entry name" value="CHRD"/>
</dbReference>
<sequence length="956" mass="106929">MVCRNESVFNMRPLECATLMFLILILFENVNGKNQLFPLVDNEEIPRNKIRGAECVFDKTVRELGSVWIPDLGPPIGILPCMRCKCISVQKKRRIVAKVQCENIKSQCPVPSCEEPVAAPGRCCKVCPGDISPDAIQDIVPQPAMELDEKSNKHFVVLLTGRNSLVTKNELFKPIAAMHKNNVVATGRLSFYKRHLYYSFYVSENVARPQSLQFLDPQGNILEEFTLSYPGGYINSVYQNASRKVCGSWRRMAKDYRKLLKQEKMYVMLVWGSKDQAEFTLSGLIIRHGALQTELLSSLLEPAPGSDALAISGSGGTAMVSISTSVTPSINVAIIFNGLFLPTEMADVPINITLSMDERRQVVLQEVVRISKPATDLNIINISTSITQAHLRYLTRGRVVLSLASVSRPETLKLSGSVVTKAACEIFQSTLSSSNNPNPDGVAGMAWLYLNNQGSLVYNIQIDKLPPKENPPVITLIDMSSKKRTELEDLTPYFHGDGWANGTLEKLSPRVLEPLYSGDLSINVATTSDNSLIKGRLAAKPVDDVRDTPNPFLLKRDFYNLSTAAVGLAWLSVDMDCHLHYDIALAGLGSERKLELWLEMYPLIAPGAPYISKKLESFQGNSIEGFPVELLMKDELIRLENGVSFLKLKDADTKIVLLIATATKVPIPPQCRPYTLQDNSILNLYDSPQIISTGECYFEEKFYKHEEIWVSSKNPCQMCYCQNGNTKCDFMTCPEINCLDGKKVTIEGECCPVCVNNSIPTRDTSGRKCSLSGKYYLPGTRFHPFMIPMGFDLCTECYCDPSDYEIRCSRLNDKKCCKNCNEKFDQNDPLSDDIVPAQQLEFSVKNHGSEYSKKKENIAAKVLEQGGCKNPINPKKPFPNGSEYHPFIDNLGEYKCVSCKCQNGVAHCNRQQCDPQTCKKIVDVKKRKEKINPSDFCCSLKECRKLRHRKKHSVMS</sequence>
<evidence type="ECO:0000256" key="3">
    <source>
        <dbReference type="ARBA" id="ARBA00022473"/>
    </source>
</evidence>
<dbReference type="GO" id="GO:0005576">
    <property type="term" value="C:extracellular region"/>
    <property type="evidence" value="ECO:0007669"/>
    <property type="project" value="UniProtKB-SubCell"/>
</dbReference>
<keyword evidence="12" id="KW-1185">Reference proteome</keyword>
<comment type="subcellular location">
    <subcellularLocation>
        <location evidence="1">Secreted</location>
    </subcellularLocation>
</comment>
<dbReference type="Pfam" id="PF00093">
    <property type="entry name" value="VWC"/>
    <property type="match status" value="2"/>
</dbReference>
<dbReference type="SMART" id="SM00754">
    <property type="entry name" value="CHRD"/>
    <property type="match status" value="2"/>
</dbReference>
<dbReference type="PANTHER" id="PTHR46526:SF1">
    <property type="entry name" value="CHORDIN"/>
    <property type="match status" value="1"/>
</dbReference>
<evidence type="ECO:0000313" key="11">
    <source>
        <dbReference type="EMBL" id="KAL1491380.1"/>
    </source>
</evidence>
<keyword evidence="3 7" id="KW-0217">Developmental protein</keyword>
<dbReference type="SUPFAM" id="SSF57603">
    <property type="entry name" value="FnI-like domain"/>
    <property type="match status" value="2"/>
</dbReference>
<keyword evidence="4" id="KW-0964">Secreted</keyword>
<dbReference type="InterPro" id="IPR001007">
    <property type="entry name" value="VWF_dom"/>
</dbReference>
<dbReference type="EMBL" id="JBDJPC010000009">
    <property type="protein sequence ID" value="KAL1491380.1"/>
    <property type="molecule type" value="Genomic_DNA"/>
</dbReference>
<evidence type="ECO:0000256" key="6">
    <source>
        <dbReference type="ARBA" id="ARBA00023180"/>
    </source>
</evidence>
<dbReference type="Gene3D" id="6.20.200.20">
    <property type="match status" value="1"/>
</dbReference>
<evidence type="ECO:0000313" key="12">
    <source>
        <dbReference type="Proteomes" id="UP001566132"/>
    </source>
</evidence>
<evidence type="ECO:0000259" key="9">
    <source>
        <dbReference type="PROSITE" id="PS50184"/>
    </source>
</evidence>
<reference evidence="11 12" key="1">
    <citation type="submission" date="2024-05" db="EMBL/GenBank/DDBJ databases">
        <title>Genetic variation in Jamaican populations of the coffee berry borer (Hypothenemus hampei).</title>
        <authorList>
            <person name="Errbii M."/>
            <person name="Myrie A."/>
        </authorList>
    </citation>
    <scope>NUCLEOTIDE SEQUENCE [LARGE SCALE GENOMIC DNA]</scope>
    <source>
        <strain evidence="11">JA-Hopewell-2020-01-JO</strain>
        <tissue evidence="11">Whole body</tissue>
    </source>
</reference>
<accession>A0ABD1EAD5</accession>
<feature type="domain" description="VWFC" evidence="9">
    <location>
        <begin position="53"/>
        <end position="128"/>
    </location>
</feature>
<organism evidence="11 12">
    <name type="scientific">Hypothenemus hampei</name>
    <name type="common">Coffee berry borer</name>
    <dbReference type="NCBI Taxonomy" id="57062"/>
    <lineage>
        <taxon>Eukaryota</taxon>
        <taxon>Metazoa</taxon>
        <taxon>Ecdysozoa</taxon>
        <taxon>Arthropoda</taxon>
        <taxon>Hexapoda</taxon>
        <taxon>Insecta</taxon>
        <taxon>Pterygota</taxon>
        <taxon>Neoptera</taxon>
        <taxon>Endopterygota</taxon>
        <taxon>Coleoptera</taxon>
        <taxon>Polyphaga</taxon>
        <taxon>Cucujiformia</taxon>
        <taxon>Curculionidae</taxon>
        <taxon>Scolytinae</taxon>
        <taxon>Hypothenemus</taxon>
    </lineage>
</organism>
<evidence type="ECO:0000256" key="8">
    <source>
        <dbReference type="SAM" id="SignalP"/>
    </source>
</evidence>
<dbReference type="AlphaFoldDB" id="A0ABD1EAD5"/>
<name>A0ABD1EAD5_HYPHA</name>
<dbReference type="PROSITE" id="PS50933">
    <property type="entry name" value="CHRD"/>
    <property type="match status" value="3"/>
</dbReference>
<feature type="signal peptide" evidence="8">
    <location>
        <begin position="1"/>
        <end position="32"/>
    </location>
</feature>
<dbReference type="InterPro" id="IPR016353">
    <property type="entry name" value="Chordin"/>
</dbReference>
<gene>
    <name evidence="11" type="ORF">ABEB36_011986</name>
</gene>
<dbReference type="GO" id="GO:0007389">
    <property type="term" value="P:pattern specification process"/>
    <property type="evidence" value="ECO:0007669"/>
    <property type="project" value="UniProtKB-ARBA"/>
</dbReference>
<evidence type="ECO:0000256" key="5">
    <source>
        <dbReference type="ARBA" id="ARBA00022737"/>
    </source>
</evidence>
<dbReference type="PROSITE" id="PS01208">
    <property type="entry name" value="VWFC_1"/>
    <property type="match status" value="1"/>
</dbReference>
<feature type="chain" id="PRO_5044776514" description="Dorsal-ventral patterning protein Sog" evidence="8">
    <location>
        <begin position="33"/>
        <end position="956"/>
    </location>
</feature>
<evidence type="ECO:0008006" key="13">
    <source>
        <dbReference type="Google" id="ProtNLM"/>
    </source>
</evidence>
<protein>
    <recommendedName>
        <fullName evidence="13">Dorsal-ventral patterning protein Sog</fullName>
    </recommendedName>
</protein>
<feature type="domain" description="VWFC" evidence="9">
    <location>
        <begin position="694"/>
        <end position="755"/>
    </location>
</feature>
<evidence type="ECO:0000259" key="10">
    <source>
        <dbReference type="PROSITE" id="PS50933"/>
    </source>
</evidence>
<comment type="caution">
    <text evidence="11">The sequence shown here is derived from an EMBL/GenBank/DDBJ whole genome shotgun (WGS) entry which is preliminary data.</text>
</comment>
<evidence type="ECO:0000256" key="1">
    <source>
        <dbReference type="ARBA" id="ARBA00004613"/>
    </source>
</evidence>
<dbReference type="GO" id="GO:0048731">
    <property type="term" value="P:system development"/>
    <property type="evidence" value="ECO:0007669"/>
    <property type="project" value="UniProtKB-ARBA"/>
</dbReference>
<evidence type="ECO:0000256" key="7">
    <source>
        <dbReference type="PIRNR" id="PIRNR002496"/>
    </source>
</evidence>
<evidence type="ECO:0000256" key="2">
    <source>
        <dbReference type="ARBA" id="ARBA00007156"/>
    </source>
</evidence>
<dbReference type="InterPro" id="IPR052278">
    <property type="entry name" value="Chordin-like_regulators"/>
</dbReference>
<feature type="domain" description="CHRD" evidence="10">
    <location>
        <begin position="292"/>
        <end position="422"/>
    </location>
</feature>
<comment type="similarity">
    <text evidence="2 7">Belongs to the chordin family.</text>
</comment>
<keyword evidence="8" id="KW-0732">Signal</keyword>
<evidence type="ECO:0000256" key="4">
    <source>
        <dbReference type="ARBA" id="ARBA00022525"/>
    </source>
</evidence>
<dbReference type="PROSITE" id="PS50184">
    <property type="entry name" value="VWFC_2"/>
    <property type="match status" value="2"/>
</dbReference>
<dbReference type="SMART" id="SM00214">
    <property type="entry name" value="VWC"/>
    <property type="match status" value="3"/>
</dbReference>
<feature type="domain" description="CHRD" evidence="10">
    <location>
        <begin position="151"/>
        <end position="290"/>
    </location>
</feature>
<dbReference type="PIRSF" id="PIRSF002496">
    <property type="entry name" value="Chordin"/>
    <property type="match status" value="1"/>
</dbReference>
<dbReference type="Proteomes" id="UP001566132">
    <property type="component" value="Unassembled WGS sequence"/>
</dbReference>
<proteinExistence type="inferred from homology"/>
<feature type="domain" description="CHRD" evidence="10">
    <location>
        <begin position="423"/>
        <end position="542"/>
    </location>
</feature>
<keyword evidence="6" id="KW-0325">Glycoprotein</keyword>
<dbReference type="PANTHER" id="PTHR46526">
    <property type="entry name" value="CHORDIN"/>
    <property type="match status" value="1"/>
</dbReference>